<dbReference type="OrthoDB" id="281226at2"/>
<dbReference type="EMBL" id="CP036298">
    <property type="protein sequence ID" value="QDV26261.1"/>
    <property type="molecule type" value="Genomic_DNA"/>
</dbReference>
<dbReference type="AlphaFoldDB" id="A0A518GCD5"/>
<dbReference type="RefSeq" id="WP_145082277.1">
    <property type="nucleotide sequence ID" value="NZ_CP036298.1"/>
</dbReference>
<dbReference type="Proteomes" id="UP000318017">
    <property type="component" value="Chromosome"/>
</dbReference>
<gene>
    <name evidence="1" type="ORF">Q31a_46330</name>
</gene>
<protein>
    <submittedName>
        <fullName evidence="1">Uncharacterized protein</fullName>
    </submittedName>
</protein>
<keyword evidence="2" id="KW-1185">Reference proteome</keyword>
<name>A0A518GCD5_9BACT</name>
<dbReference type="KEGG" id="ahel:Q31a_46330"/>
<accession>A0A518GCD5</accession>
<organism evidence="1 2">
    <name type="scientific">Aureliella helgolandensis</name>
    <dbReference type="NCBI Taxonomy" id="2527968"/>
    <lineage>
        <taxon>Bacteria</taxon>
        <taxon>Pseudomonadati</taxon>
        <taxon>Planctomycetota</taxon>
        <taxon>Planctomycetia</taxon>
        <taxon>Pirellulales</taxon>
        <taxon>Pirellulaceae</taxon>
        <taxon>Aureliella</taxon>
    </lineage>
</organism>
<reference evidence="1 2" key="1">
    <citation type="submission" date="2019-02" db="EMBL/GenBank/DDBJ databases">
        <title>Deep-cultivation of Planctomycetes and their phenomic and genomic characterization uncovers novel biology.</title>
        <authorList>
            <person name="Wiegand S."/>
            <person name="Jogler M."/>
            <person name="Boedeker C."/>
            <person name="Pinto D."/>
            <person name="Vollmers J."/>
            <person name="Rivas-Marin E."/>
            <person name="Kohn T."/>
            <person name="Peeters S.H."/>
            <person name="Heuer A."/>
            <person name="Rast P."/>
            <person name="Oberbeckmann S."/>
            <person name="Bunk B."/>
            <person name="Jeske O."/>
            <person name="Meyerdierks A."/>
            <person name="Storesund J.E."/>
            <person name="Kallscheuer N."/>
            <person name="Luecker S."/>
            <person name="Lage O.M."/>
            <person name="Pohl T."/>
            <person name="Merkel B.J."/>
            <person name="Hornburger P."/>
            <person name="Mueller R.-W."/>
            <person name="Bruemmer F."/>
            <person name="Labrenz M."/>
            <person name="Spormann A.M."/>
            <person name="Op den Camp H."/>
            <person name="Overmann J."/>
            <person name="Amann R."/>
            <person name="Jetten M.S.M."/>
            <person name="Mascher T."/>
            <person name="Medema M.H."/>
            <person name="Devos D.P."/>
            <person name="Kaster A.-K."/>
            <person name="Ovreas L."/>
            <person name="Rohde M."/>
            <person name="Galperin M.Y."/>
            <person name="Jogler C."/>
        </authorList>
    </citation>
    <scope>NUCLEOTIDE SEQUENCE [LARGE SCALE GENOMIC DNA]</scope>
    <source>
        <strain evidence="1 2">Q31a</strain>
    </source>
</reference>
<sequence>MLELPFYEGAILYSEVTNTGMKTYEIRQLDNDGNLLLDTKVEAASGEAAAKLLADADERTQRILICLDGETMNELDVEHWRKRIRRR</sequence>
<evidence type="ECO:0000313" key="2">
    <source>
        <dbReference type="Proteomes" id="UP000318017"/>
    </source>
</evidence>
<evidence type="ECO:0000313" key="1">
    <source>
        <dbReference type="EMBL" id="QDV26261.1"/>
    </source>
</evidence>
<proteinExistence type="predicted"/>